<dbReference type="Gene3D" id="1.20.1280.50">
    <property type="match status" value="1"/>
</dbReference>
<accession>M3A3X1</accession>
<evidence type="ECO:0000313" key="3">
    <source>
        <dbReference type="Proteomes" id="UP000016932"/>
    </source>
</evidence>
<dbReference type="VEuPathDB" id="FungiDB:MYCFIDRAFT_171666"/>
<protein>
    <recommendedName>
        <fullName evidence="1">F-box domain-containing protein</fullName>
    </recommendedName>
</protein>
<dbReference type="InterPro" id="IPR036047">
    <property type="entry name" value="F-box-like_dom_sf"/>
</dbReference>
<dbReference type="SUPFAM" id="SSF81383">
    <property type="entry name" value="F-box domain"/>
    <property type="match status" value="1"/>
</dbReference>
<dbReference type="Pfam" id="PF12937">
    <property type="entry name" value="F-box-like"/>
    <property type="match status" value="1"/>
</dbReference>
<name>M3A3X1_PSEFD</name>
<dbReference type="AlphaFoldDB" id="M3A3X1"/>
<dbReference type="OrthoDB" id="3800738at2759"/>
<reference evidence="2 3" key="1">
    <citation type="journal article" date="2012" name="PLoS Pathog.">
        <title>Diverse lifestyles and strategies of plant pathogenesis encoded in the genomes of eighteen Dothideomycetes fungi.</title>
        <authorList>
            <person name="Ohm R.A."/>
            <person name="Feau N."/>
            <person name="Henrissat B."/>
            <person name="Schoch C.L."/>
            <person name="Horwitz B.A."/>
            <person name="Barry K.W."/>
            <person name="Condon B.J."/>
            <person name="Copeland A.C."/>
            <person name="Dhillon B."/>
            <person name="Glaser F."/>
            <person name="Hesse C.N."/>
            <person name="Kosti I."/>
            <person name="LaButti K."/>
            <person name="Lindquist E.A."/>
            <person name="Lucas S."/>
            <person name="Salamov A.A."/>
            <person name="Bradshaw R.E."/>
            <person name="Ciuffetti L."/>
            <person name="Hamelin R.C."/>
            <person name="Kema G.H.J."/>
            <person name="Lawrence C."/>
            <person name="Scott J.A."/>
            <person name="Spatafora J.W."/>
            <person name="Turgeon B.G."/>
            <person name="de Wit P.J.G.M."/>
            <person name="Zhong S."/>
            <person name="Goodwin S.B."/>
            <person name="Grigoriev I.V."/>
        </authorList>
    </citation>
    <scope>NUCLEOTIDE SEQUENCE [LARGE SCALE GENOMIC DNA]</scope>
    <source>
        <strain evidence="2 3">CIRAD86</strain>
    </source>
</reference>
<dbReference type="EMBL" id="KB446556">
    <property type="protein sequence ID" value="EME85789.1"/>
    <property type="molecule type" value="Genomic_DNA"/>
</dbReference>
<dbReference type="GeneID" id="19332677"/>
<feature type="domain" description="F-box" evidence="1">
    <location>
        <begin position="123"/>
        <end position="151"/>
    </location>
</feature>
<gene>
    <name evidence="2" type="ORF">MYCFIDRAFT_171666</name>
</gene>
<dbReference type="InterPro" id="IPR001810">
    <property type="entry name" value="F-box_dom"/>
</dbReference>
<proteinExistence type="predicted"/>
<sequence length="446" mass="50482">MQKPGSVGLLTWPARLNGRLHSAVLYHPIPARATPGKNDWFVFFTEIVESKVHPCLLECAFLRHAVTSSHKQSRWQHYRTPCSLADTRRLPLPYDPAMSIEDPKSDSCAKSNSASTEVFACVELLEAILLQLLIPDLLRAERVCKRWRRVFRASPRLLRFAFLGFVPETGHLSRYVYSNFAPWQGPISLPHPIHPNPSAIEGSTSLATTENATGTKLAVCFNPIFPSIHSVIRLRPDQFRTSLETCQSWFDMYLTQPPTNCVHVTLYYTSTRKSYRKILFNVSRRTHKTNATFNLILKRAHGIRARDILTELRNSTLHSGGPDDWQRIDIYIPGRSPYGWCADLDELRRVLDRPDLVVLSRGLMEGHTGALYWKFGSEHSGQDSFGNTNTHTGVPAVAQTYDSAISAPTNGRAFQYLKFIESRNLNDTSLFLHQILNGRQGRQALA</sequence>
<evidence type="ECO:0000313" key="2">
    <source>
        <dbReference type="EMBL" id="EME85789.1"/>
    </source>
</evidence>
<dbReference type="Proteomes" id="UP000016932">
    <property type="component" value="Unassembled WGS sequence"/>
</dbReference>
<dbReference type="RefSeq" id="XP_007923281.1">
    <property type="nucleotide sequence ID" value="XM_007925090.1"/>
</dbReference>
<organism evidence="2 3">
    <name type="scientific">Pseudocercospora fijiensis (strain CIRAD86)</name>
    <name type="common">Black leaf streak disease fungus</name>
    <name type="synonym">Mycosphaerella fijiensis</name>
    <dbReference type="NCBI Taxonomy" id="383855"/>
    <lineage>
        <taxon>Eukaryota</taxon>
        <taxon>Fungi</taxon>
        <taxon>Dikarya</taxon>
        <taxon>Ascomycota</taxon>
        <taxon>Pezizomycotina</taxon>
        <taxon>Dothideomycetes</taxon>
        <taxon>Dothideomycetidae</taxon>
        <taxon>Mycosphaerellales</taxon>
        <taxon>Mycosphaerellaceae</taxon>
        <taxon>Pseudocercospora</taxon>
    </lineage>
</organism>
<dbReference type="KEGG" id="pfj:MYCFIDRAFT_171666"/>
<keyword evidence="3" id="KW-1185">Reference proteome</keyword>
<dbReference type="HOGENOM" id="CLU_614119_0_0_1"/>
<evidence type="ECO:0000259" key="1">
    <source>
        <dbReference type="Pfam" id="PF12937"/>
    </source>
</evidence>